<organism evidence="2 3">
    <name type="scientific">Parnassius apollo</name>
    <name type="common">Apollo butterfly</name>
    <name type="synonym">Papilio apollo</name>
    <dbReference type="NCBI Taxonomy" id="110799"/>
    <lineage>
        <taxon>Eukaryota</taxon>
        <taxon>Metazoa</taxon>
        <taxon>Ecdysozoa</taxon>
        <taxon>Arthropoda</taxon>
        <taxon>Hexapoda</taxon>
        <taxon>Insecta</taxon>
        <taxon>Pterygota</taxon>
        <taxon>Neoptera</taxon>
        <taxon>Endopterygota</taxon>
        <taxon>Lepidoptera</taxon>
        <taxon>Glossata</taxon>
        <taxon>Ditrysia</taxon>
        <taxon>Papilionoidea</taxon>
        <taxon>Papilionidae</taxon>
        <taxon>Parnassiinae</taxon>
        <taxon>Parnassini</taxon>
        <taxon>Parnassius</taxon>
        <taxon>Parnassius</taxon>
    </lineage>
</organism>
<accession>A0A8S3W6R8</accession>
<keyword evidence="3" id="KW-1185">Reference proteome</keyword>
<evidence type="ECO:0000313" key="3">
    <source>
        <dbReference type="Proteomes" id="UP000691718"/>
    </source>
</evidence>
<evidence type="ECO:0000256" key="1">
    <source>
        <dbReference type="SAM" id="MobiDB-lite"/>
    </source>
</evidence>
<comment type="caution">
    <text evidence="2">The sequence shown here is derived from an EMBL/GenBank/DDBJ whole genome shotgun (WGS) entry which is preliminary data.</text>
</comment>
<protein>
    <submittedName>
        <fullName evidence="2">(apollo) hypothetical protein</fullName>
    </submittedName>
</protein>
<gene>
    <name evidence="2" type="ORF">PAPOLLO_LOCUS2777</name>
</gene>
<evidence type="ECO:0000313" key="2">
    <source>
        <dbReference type="EMBL" id="CAG4943909.1"/>
    </source>
</evidence>
<name>A0A8S3W6R8_PARAO</name>
<proteinExistence type="predicted"/>
<dbReference type="OrthoDB" id="6852075at2759"/>
<dbReference type="EMBL" id="CAJQZP010000178">
    <property type="protein sequence ID" value="CAG4943909.1"/>
    <property type="molecule type" value="Genomic_DNA"/>
</dbReference>
<feature type="region of interest" description="Disordered" evidence="1">
    <location>
        <begin position="29"/>
        <end position="56"/>
    </location>
</feature>
<dbReference type="AlphaFoldDB" id="A0A8S3W6R8"/>
<dbReference type="Proteomes" id="UP000691718">
    <property type="component" value="Unassembled WGS sequence"/>
</dbReference>
<reference evidence="2" key="1">
    <citation type="submission" date="2021-04" db="EMBL/GenBank/DDBJ databases">
        <authorList>
            <person name="Tunstrom K."/>
        </authorList>
    </citation>
    <scope>NUCLEOTIDE SEQUENCE</scope>
</reference>
<sequence>MKQSYQEDIMLCFVEGFGNSAKRGYNKSSRELSESDVSEAHLPIKSSKGKSKKVSVHTASSVDSLSEEIDIRKVGGKSLRLSSGERLKTVSELKRSFSDRFSRINHEGKKKATKGILTIKKNW</sequence>